<dbReference type="PANTHER" id="PTHR43244">
    <property type="match status" value="1"/>
</dbReference>
<dbReference type="InterPro" id="IPR050564">
    <property type="entry name" value="F420-G6PD/mer"/>
</dbReference>
<evidence type="ECO:0000313" key="3">
    <source>
        <dbReference type="EMBL" id="CAB4342490.1"/>
    </source>
</evidence>
<dbReference type="EMBL" id="CAESAL010000036">
    <property type="protein sequence ID" value="CAB4342490.1"/>
    <property type="molecule type" value="Genomic_DNA"/>
</dbReference>
<evidence type="ECO:0000256" key="1">
    <source>
        <dbReference type="ARBA" id="ARBA00023002"/>
    </source>
</evidence>
<organism evidence="3">
    <name type="scientific">freshwater metagenome</name>
    <dbReference type="NCBI Taxonomy" id="449393"/>
    <lineage>
        <taxon>unclassified sequences</taxon>
        <taxon>metagenomes</taxon>
        <taxon>ecological metagenomes</taxon>
    </lineage>
</organism>
<dbReference type="GO" id="GO:0016705">
    <property type="term" value="F:oxidoreductase activity, acting on paired donors, with incorporation or reduction of molecular oxygen"/>
    <property type="evidence" value="ECO:0007669"/>
    <property type="project" value="InterPro"/>
</dbReference>
<dbReference type="SUPFAM" id="SSF51679">
    <property type="entry name" value="Bacterial luciferase-like"/>
    <property type="match status" value="1"/>
</dbReference>
<protein>
    <submittedName>
        <fullName evidence="3">Unannotated protein</fullName>
    </submittedName>
</protein>
<dbReference type="CDD" id="cd01097">
    <property type="entry name" value="Tetrahydromethanopterin_reductase"/>
    <property type="match status" value="1"/>
</dbReference>
<dbReference type="Pfam" id="PF00296">
    <property type="entry name" value="Bac_luciferase"/>
    <property type="match status" value="1"/>
</dbReference>
<dbReference type="InterPro" id="IPR036661">
    <property type="entry name" value="Luciferase-like_sf"/>
</dbReference>
<reference evidence="3" key="1">
    <citation type="submission" date="2020-05" db="EMBL/GenBank/DDBJ databases">
        <authorList>
            <person name="Chiriac C."/>
            <person name="Salcher M."/>
            <person name="Ghai R."/>
            <person name="Kavagutti S V."/>
        </authorList>
    </citation>
    <scope>NUCLEOTIDE SEQUENCE</scope>
</reference>
<evidence type="ECO:0000259" key="2">
    <source>
        <dbReference type="Pfam" id="PF00296"/>
    </source>
</evidence>
<keyword evidence="1" id="KW-0560">Oxidoreductase</keyword>
<sequence>MASKVQFGTGTTARDFGEYRRWLEAAEAAGFDLLTAGDSQTLWADCFSMLTVAATVTSRPRLALTVTNPQTRHPSVSAAAASSVQQISGGRFSYGISSGDSALRNIGVNPSTVKELGEYVTAVKGLTAGETVTWEGNDLSLRWLTDPVRVPVWIAAEGPKTQRLAGQIADGVILSNSLTSERLSLAKANIAAGAIEVGRDPESIEIWHMCNLIFAPTEEAGIDSIRSVLAGTANHVFRFTLKGKGLPEHLEGPMTAMMGDYQSRFHAHPGLANPNEKLVDKYGLRDYLAPLGTIAGPPEHCVERIREVAAVGATNLIVSQFVADQFTWMETFAREIAPNFR</sequence>
<feature type="domain" description="Luciferase-like" evidence="2">
    <location>
        <begin position="6"/>
        <end position="314"/>
    </location>
</feature>
<gene>
    <name evidence="3" type="ORF">UFOPK3331_01124</name>
</gene>
<dbReference type="InterPro" id="IPR011251">
    <property type="entry name" value="Luciferase-like_dom"/>
</dbReference>
<dbReference type="AlphaFoldDB" id="A0A6J5ZPF1"/>
<accession>A0A6J5ZPF1</accession>
<dbReference type="PANTHER" id="PTHR43244:SF1">
    <property type="entry name" value="5,10-METHYLENETETRAHYDROMETHANOPTERIN REDUCTASE"/>
    <property type="match status" value="1"/>
</dbReference>
<dbReference type="Gene3D" id="3.20.20.30">
    <property type="entry name" value="Luciferase-like domain"/>
    <property type="match status" value="1"/>
</dbReference>
<name>A0A6J5ZPF1_9ZZZZ</name>
<proteinExistence type="predicted"/>